<gene>
    <name evidence="4" type="primary">SAS0074_2</name>
    <name evidence="7" type="synonym">SAS0074_0</name>
    <name evidence="6" type="synonym">SAS0074_4</name>
    <name evidence="5" type="synonym">SAS0074_5</name>
    <name evidence="5" type="ORF">g.104271</name>
    <name evidence="4" type="ORF">g.104272</name>
    <name evidence="7" type="ORF">g.104276</name>
    <name evidence="6" type="ORF">g.104277</name>
</gene>
<feature type="compositionally biased region" description="Basic and acidic residues" evidence="1">
    <location>
        <begin position="633"/>
        <end position="644"/>
    </location>
</feature>
<dbReference type="EMBL" id="GDJX01007556">
    <property type="protein sequence ID" value="JAT60380.1"/>
    <property type="molecule type" value="Transcribed_RNA"/>
</dbReference>
<dbReference type="InterPro" id="IPR008395">
    <property type="entry name" value="Agenet-like_dom"/>
</dbReference>
<feature type="compositionally biased region" description="Basic and acidic residues" evidence="1">
    <location>
        <begin position="371"/>
        <end position="380"/>
    </location>
</feature>
<proteinExistence type="predicted"/>
<sequence length="858" mass="94570">FSCFLFLTAAYSSILSLPLPPPLSFAFVFFLPRSAGFLQTAHAQSTAAGAASTKICVLQVLPHKSRASKDAESITCGERIPQTSMAPGHLLPFKVGEEAESRSFVTGFRGAWFRCKINKLSQTKDLIKALLEFYDYPGEKMHWTQLYQKPKGFIRSMDEGKQQLILRPCFPPWYRENEMPDLCGISDSIVIVDDVWKVGDLVDWWSDGCYWSGRVTSLLGKDKVQVGLQGPPLGEGKSYEAFCKDLRPSLDWSLEHGWTVPESETSHCCARLVQPLDKDNGGNENCTLASNTTVFSSCDIKSSISSTTLAAPLLPLKDNEQDNYKLVEFGGGCGSCETGTSVSYSALASSLLSPSGCIDPRANEASMLSSAREDNEKETEVQSSKMSLDSDDGTKEIAKSFCKVSSRSTISLVPPSGCINPGVIKAFTQSGGEETEEEIEVQSVDINVSLDDCRRVTTKLGKALSTCAVSSIPQTGYMTPEPGTEESEQGMEIQSTNMIMDSDYSGRGITIMLDEASRTPACTLLTSTICINTETNERFGHGSGREETEQEVVQSTSMKFDSDCGRTGATSTSDMVSSKFAASFMPSVVNETCRSGTWREETEREIQSTMNLYSDDCRKETTSTSETSRQRSRREEKKNIEVHSTDMNMDSGADRREVINRTNQTPGISSVSLLPPIGMEEAEQGIVIQPTSMNLESEDVGRKTTVRFDKSSITPGTLFLPGGCNSPETNDTSMQILGLTKTEKNVVKSMNIILDSEDRRKQITNFLDKDLGSHEMQSPLHVAKVSCGNDQYNFRQLPKRLRITENHHATSVTEMNSMESSIMELEELANKIKWLKGLIIFGLQWSNAMKPSWRFSET</sequence>
<evidence type="ECO:0000313" key="4">
    <source>
        <dbReference type="EMBL" id="JAT49888.1"/>
    </source>
</evidence>
<feature type="chain" id="PRO_5008899953" evidence="2">
    <location>
        <begin position="17"/>
        <end position="858"/>
    </location>
</feature>
<organism evidence="4">
    <name type="scientific">Anthurium amnicola</name>
    <dbReference type="NCBI Taxonomy" id="1678845"/>
    <lineage>
        <taxon>Eukaryota</taxon>
        <taxon>Viridiplantae</taxon>
        <taxon>Streptophyta</taxon>
        <taxon>Embryophyta</taxon>
        <taxon>Tracheophyta</taxon>
        <taxon>Spermatophyta</taxon>
        <taxon>Magnoliopsida</taxon>
        <taxon>Liliopsida</taxon>
        <taxon>Araceae</taxon>
        <taxon>Pothoideae</taxon>
        <taxon>Potheae</taxon>
        <taxon>Anthurium</taxon>
    </lineage>
</organism>
<dbReference type="PANTHER" id="PTHR36805:SF7">
    <property type="entry name" value="AGENET DOMAIN-CONTAINING PROTEIN"/>
    <property type="match status" value="1"/>
</dbReference>
<feature type="domain" description="Agenet" evidence="3">
    <location>
        <begin position="194"/>
        <end position="254"/>
    </location>
</feature>
<evidence type="ECO:0000259" key="3">
    <source>
        <dbReference type="SMART" id="SM00743"/>
    </source>
</evidence>
<evidence type="ECO:0000256" key="2">
    <source>
        <dbReference type="SAM" id="SignalP"/>
    </source>
</evidence>
<name>A0A1D1Y5K8_9ARAE</name>
<evidence type="ECO:0000313" key="7">
    <source>
        <dbReference type="EMBL" id="JAT65503.1"/>
    </source>
</evidence>
<dbReference type="Pfam" id="PF05641">
    <property type="entry name" value="Agenet"/>
    <property type="match status" value="1"/>
</dbReference>
<feature type="non-terminal residue" evidence="4">
    <location>
        <position position="1"/>
    </location>
</feature>
<feature type="region of interest" description="Disordered" evidence="1">
    <location>
        <begin position="595"/>
        <end position="653"/>
    </location>
</feature>
<dbReference type="EMBL" id="GDJX01004369">
    <property type="protein sequence ID" value="JAT63567.1"/>
    <property type="molecule type" value="Transcribed_RNA"/>
</dbReference>
<dbReference type="InterPro" id="IPR014002">
    <property type="entry name" value="Agenet_dom_plant"/>
</dbReference>
<dbReference type="AlphaFoldDB" id="A0A1D1Y5K8"/>
<feature type="compositionally biased region" description="Basic and acidic residues" evidence="1">
    <location>
        <begin position="597"/>
        <end position="606"/>
    </location>
</feature>
<evidence type="ECO:0000313" key="6">
    <source>
        <dbReference type="EMBL" id="JAT63567.1"/>
    </source>
</evidence>
<feature type="region of interest" description="Disordered" evidence="1">
    <location>
        <begin position="366"/>
        <end position="392"/>
    </location>
</feature>
<keyword evidence="2" id="KW-0732">Signal</keyword>
<reference evidence="4" key="1">
    <citation type="submission" date="2015-07" db="EMBL/GenBank/DDBJ databases">
        <title>Transcriptome Assembly of Anthurium amnicola.</title>
        <authorList>
            <person name="Suzuki J."/>
        </authorList>
    </citation>
    <scope>NUCLEOTIDE SEQUENCE</scope>
</reference>
<feature type="signal peptide" evidence="2">
    <location>
        <begin position="1"/>
        <end position="16"/>
    </location>
</feature>
<dbReference type="PANTHER" id="PTHR36805">
    <property type="entry name" value="AGENET DOMAIN-CONTAINING PROTEIN"/>
    <property type="match status" value="1"/>
</dbReference>
<accession>A0A1D1Y5K8</accession>
<evidence type="ECO:0000256" key="1">
    <source>
        <dbReference type="SAM" id="MobiDB-lite"/>
    </source>
</evidence>
<dbReference type="SMART" id="SM00743">
    <property type="entry name" value="Agenet"/>
    <property type="match status" value="1"/>
</dbReference>
<keyword evidence="4" id="KW-0449">Lipoprotein</keyword>
<dbReference type="EMBL" id="GDJX01002433">
    <property type="protein sequence ID" value="JAT65503.1"/>
    <property type="molecule type" value="Transcribed_RNA"/>
</dbReference>
<evidence type="ECO:0000313" key="5">
    <source>
        <dbReference type="EMBL" id="JAT60380.1"/>
    </source>
</evidence>
<protein>
    <submittedName>
        <fullName evidence="4">Putative lipoprotein SAS0074</fullName>
    </submittedName>
</protein>
<dbReference type="EMBL" id="GDJX01018048">
    <property type="protein sequence ID" value="JAT49888.1"/>
    <property type="molecule type" value="Transcribed_RNA"/>
</dbReference>